<accession>A0A1H7X2H8</accession>
<gene>
    <name evidence="2" type="ORF">SAMN05444354_11468</name>
</gene>
<organism evidence="2 3">
    <name type="scientific">Stigmatella aurantiaca</name>
    <dbReference type="NCBI Taxonomy" id="41"/>
    <lineage>
        <taxon>Bacteria</taxon>
        <taxon>Pseudomonadati</taxon>
        <taxon>Myxococcota</taxon>
        <taxon>Myxococcia</taxon>
        <taxon>Myxococcales</taxon>
        <taxon>Cystobacterineae</taxon>
        <taxon>Archangiaceae</taxon>
        <taxon>Stigmatella</taxon>
    </lineage>
</organism>
<name>A0A1H7X2H8_STIAU</name>
<keyword evidence="3" id="KW-1185">Reference proteome</keyword>
<dbReference type="Gene3D" id="2.60.40.10">
    <property type="entry name" value="Immunoglobulins"/>
    <property type="match status" value="1"/>
</dbReference>
<dbReference type="EMBL" id="FOAP01000014">
    <property type="protein sequence ID" value="SEM27821.1"/>
    <property type="molecule type" value="Genomic_DNA"/>
</dbReference>
<sequence>MLRTRPWFLLLVALVFSGACRCEGPALGTSRGDFRPQETEVDFGRVLEGTQVRRTVTLLGTGRSEARVTASAGAPFAVVPESVSVPGGGSVALEVVFTGGNGVAQGTLTLVAGSRVESVALRGEGVRPLTCVPSAQCRESRFELEPGACVETLAPNGTDCIPSSRCQERGRCRAGECVGTPRTCDDDNPCTVDACSPTEGCVTSNVVCPQPANPCKVGVCRRDEGCGETDAADYTVCGPTDCKTANLCLLGSCRTLPTPEGFLCAPATPCQDEGRCRSGECARPPPGELVAQFSAPLGGAPVAEDGGPVLLSQDGALFASVCDGDAGCRLVSFTGNGLQRFEAPYPDGGARTLLAVSGAGVLVQEPGSLERYALASPGERLWQAPLGEALDGGVPSTGVGRTAVSAEEEVVALVDSVPPALVRLGMDGGVLQTGPVEGFGGPGARVALDAQGRVVLSAEGGGRVVFAEPEDGGPGFVTVPVLEQAGDAGASLAVAGGWLFSGARTFASTDGGAPVPVPWEERVPLDEPTLLLDGTGYALATACDGGAPPCAPGTAQLVLRALSAEDGGTRWEVPVSAPGAEVLLHEASLVSGNGVGTLSDITPPDGGPTRTYLQLFAAGRERAVCPLEGEPRVAGATHVGNFLYVLLEREGTWRLEAFGLGLQGVAETRGWPQRHGLAGTRRAQP</sequence>
<dbReference type="AlphaFoldDB" id="A0A1H7X2H8"/>
<proteinExistence type="predicted"/>
<evidence type="ECO:0000313" key="2">
    <source>
        <dbReference type="EMBL" id="SEM27821.1"/>
    </source>
</evidence>
<evidence type="ECO:0000256" key="1">
    <source>
        <dbReference type="SAM" id="SignalP"/>
    </source>
</evidence>
<dbReference type="Proteomes" id="UP000182719">
    <property type="component" value="Unassembled WGS sequence"/>
</dbReference>
<dbReference type="InterPro" id="IPR011044">
    <property type="entry name" value="Quino_amine_DH_bsu"/>
</dbReference>
<reference evidence="3" key="1">
    <citation type="submission" date="2016-10" db="EMBL/GenBank/DDBJ databases">
        <authorList>
            <person name="Varghese N."/>
            <person name="Submissions S."/>
        </authorList>
    </citation>
    <scope>NUCLEOTIDE SEQUENCE [LARGE SCALE GENOMIC DNA]</scope>
    <source>
        <strain evidence="3">DSM 17044</strain>
    </source>
</reference>
<keyword evidence="1" id="KW-0732">Signal</keyword>
<dbReference type="PROSITE" id="PS51257">
    <property type="entry name" value="PROKAR_LIPOPROTEIN"/>
    <property type="match status" value="1"/>
</dbReference>
<feature type="chain" id="PRO_5010350799" description="Lipoprotein" evidence="1">
    <location>
        <begin position="22"/>
        <end position="685"/>
    </location>
</feature>
<dbReference type="InterPro" id="IPR013783">
    <property type="entry name" value="Ig-like_fold"/>
</dbReference>
<dbReference type="RefSeq" id="WP_075008926.1">
    <property type="nucleotide sequence ID" value="NZ_FOAP01000014.1"/>
</dbReference>
<evidence type="ECO:0000313" key="3">
    <source>
        <dbReference type="Proteomes" id="UP000182719"/>
    </source>
</evidence>
<dbReference type="SUPFAM" id="SSF50969">
    <property type="entry name" value="YVTN repeat-like/Quinoprotein amine dehydrogenase"/>
    <property type="match status" value="1"/>
</dbReference>
<evidence type="ECO:0008006" key="4">
    <source>
        <dbReference type="Google" id="ProtNLM"/>
    </source>
</evidence>
<dbReference type="OrthoDB" id="5377317at2"/>
<protein>
    <recommendedName>
        <fullName evidence="4">Lipoprotein</fullName>
    </recommendedName>
</protein>
<feature type="signal peptide" evidence="1">
    <location>
        <begin position="1"/>
        <end position="21"/>
    </location>
</feature>